<feature type="active site" description="Tele-phosphohistidine intermediate" evidence="2">
    <location>
        <position position="87"/>
    </location>
</feature>
<feature type="binding site" evidence="3">
    <location>
        <position position="137"/>
    </location>
    <ligand>
        <name>substrate</name>
    </ligand>
</feature>
<dbReference type="Pfam" id="PF00300">
    <property type="entry name" value="His_Phos_1"/>
    <property type="match status" value="1"/>
</dbReference>
<dbReference type="Gene3D" id="3.40.50.1240">
    <property type="entry name" value="Phosphoglycerate mutase-like"/>
    <property type="match status" value="1"/>
</dbReference>
<dbReference type="EMBL" id="HG994366">
    <property type="protein sequence ID" value="CAF1919505.1"/>
    <property type="molecule type" value="Genomic_DNA"/>
</dbReference>
<dbReference type="PANTHER" id="PTHR48100:SF41">
    <property type="entry name" value="BNAA02G24710D PROTEIN"/>
    <property type="match status" value="1"/>
</dbReference>
<dbReference type="InterPro" id="IPR001345">
    <property type="entry name" value="PG/BPGM_mutase_AS"/>
</dbReference>
<evidence type="ECO:0000256" key="1">
    <source>
        <dbReference type="ARBA" id="ARBA00038362"/>
    </source>
</evidence>
<dbReference type="PROSITE" id="PS00175">
    <property type="entry name" value="PG_MUTASE"/>
    <property type="match status" value="1"/>
</dbReference>
<dbReference type="InterPro" id="IPR029033">
    <property type="entry name" value="His_PPase_superfam"/>
</dbReference>
<dbReference type="PANTHER" id="PTHR48100">
    <property type="entry name" value="BROAD-SPECIFICITY PHOSPHATASE YOR283W-RELATED"/>
    <property type="match status" value="1"/>
</dbReference>
<evidence type="ECO:0000256" key="3">
    <source>
        <dbReference type="PIRSR" id="PIRSR613078-2"/>
    </source>
</evidence>
<protein>
    <submittedName>
        <fullName evidence="4">(rape) hypothetical protein</fullName>
    </submittedName>
</protein>
<dbReference type="InterPro" id="IPR050275">
    <property type="entry name" value="PGM_Phosphatase"/>
</dbReference>
<sequence>MYIKQSIKLFYINLTIQSLNQLITSTNTHLSIFSFFFSSDLKLLHFVSLFKRQKTNSMGHECIDASKKFKFSDDVKSGVTEIVLVRHGETTWNAAGRIQGQMESDLNEIGQKQAVAIADRLGKEERSVAVYSSDLKRAKETALMIAETCFCSEVVIEIPDLKERHVGSLQGLYWKEGAEKEPEAYSAFFSSQNHLEIPGGGESFDQLCERSMNALEQIAKKHKGERVIVVTHGGVLRAIYLMITKASSAGKLLNASVNVVHYREEKWIIDSWSDVSHLSSVGFLQRGFDGDSKP</sequence>
<comment type="similarity">
    <text evidence="1">Belongs to the phosphoglycerate mutase family.</text>
</comment>
<name>A0A816KE49_BRANA</name>
<accession>A0A816KE49</accession>
<dbReference type="GO" id="GO:0003824">
    <property type="term" value="F:catalytic activity"/>
    <property type="evidence" value="ECO:0007669"/>
    <property type="project" value="InterPro"/>
</dbReference>
<dbReference type="CDD" id="cd07067">
    <property type="entry name" value="HP_PGM_like"/>
    <property type="match status" value="1"/>
</dbReference>
<reference evidence="4" key="1">
    <citation type="submission" date="2021-01" db="EMBL/GenBank/DDBJ databases">
        <authorList>
            <consortium name="Genoscope - CEA"/>
            <person name="William W."/>
        </authorList>
    </citation>
    <scope>NUCLEOTIDE SEQUENCE</scope>
</reference>
<dbReference type="Proteomes" id="UP001295469">
    <property type="component" value="Chromosome C02"/>
</dbReference>
<dbReference type="SMR" id="A0A816KE49"/>
<gene>
    <name evidence="4" type="ORF">DARMORV10_C02P47890.1</name>
</gene>
<dbReference type="AlphaFoldDB" id="A0A816KE49"/>
<feature type="active site" description="Proton donor/acceptor" evidence="2">
    <location>
        <position position="163"/>
    </location>
</feature>
<feature type="binding site" evidence="3">
    <location>
        <begin position="86"/>
        <end position="93"/>
    </location>
    <ligand>
        <name>substrate</name>
    </ligand>
</feature>
<dbReference type="SUPFAM" id="SSF53254">
    <property type="entry name" value="Phosphoglycerate mutase-like"/>
    <property type="match status" value="1"/>
</dbReference>
<organism evidence="4">
    <name type="scientific">Brassica napus</name>
    <name type="common">Rape</name>
    <dbReference type="NCBI Taxonomy" id="3708"/>
    <lineage>
        <taxon>Eukaryota</taxon>
        <taxon>Viridiplantae</taxon>
        <taxon>Streptophyta</taxon>
        <taxon>Embryophyta</taxon>
        <taxon>Tracheophyta</taxon>
        <taxon>Spermatophyta</taxon>
        <taxon>Magnoliopsida</taxon>
        <taxon>eudicotyledons</taxon>
        <taxon>Gunneridae</taxon>
        <taxon>Pentapetalae</taxon>
        <taxon>rosids</taxon>
        <taxon>malvids</taxon>
        <taxon>Brassicales</taxon>
        <taxon>Brassicaceae</taxon>
        <taxon>Brassiceae</taxon>
        <taxon>Brassica</taxon>
    </lineage>
</organism>
<evidence type="ECO:0000313" key="4">
    <source>
        <dbReference type="EMBL" id="CAF1919505.1"/>
    </source>
</evidence>
<dbReference type="SMART" id="SM00855">
    <property type="entry name" value="PGAM"/>
    <property type="match status" value="1"/>
</dbReference>
<evidence type="ECO:0000256" key="2">
    <source>
        <dbReference type="PIRSR" id="PIRSR613078-1"/>
    </source>
</evidence>
<dbReference type="InterPro" id="IPR013078">
    <property type="entry name" value="His_Pase_superF_clade-1"/>
</dbReference>
<proteinExistence type="inferred from homology"/>